<protein>
    <submittedName>
        <fullName evidence="1">Uncharacterized protein</fullName>
    </submittedName>
</protein>
<dbReference type="EMBL" id="LXQA011386750">
    <property type="protein sequence ID" value="MCI95438.1"/>
    <property type="molecule type" value="Genomic_DNA"/>
</dbReference>
<dbReference type="AlphaFoldDB" id="A0A392W477"/>
<organism evidence="1 2">
    <name type="scientific">Trifolium medium</name>
    <dbReference type="NCBI Taxonomy" id="97028"/>
    <lineage>
        <taxon>Eukaryota</taxon>
        <taxon>Viridiplantae</taxon>
        <taxon>Streptophyta</taxon>
        <taxon>Embryophyta</taxon>
        <taxon>Tracheophyta</taxon>
        <taxon>Spermatophyta</taxon>
        <taxon>Magnoliopsida</taxon>
        <taxon>eudicotyledons</taxon>
        <taxon>Gunneridae</taxon>
        <taxon>Pentapetalae</taxon>
        <taxon>rosids</taxon>
        <taxon>fabids</taxon>
        <taxon>Fabales</taxon>
        <taxon>Fabaceae</taxon>
        <taxon>Papilionoideae</taxon>
        <taxon>50 kb inversion clade</taxon>
        <taxon>NPAAA clade</taxon>
        <taxon>Hologalegina</taxon>
        <taxon>IRL clade</taxon>
        <taxon>Trifolieae</taxon>
        <taxon>Trifolium</taxon>
    </lineage>
</organism>
<dbReference type="Proteomes" id="UP000265520">
    <property type="component" value="Unassembled WGS sequence"/>
</dbReference>
<name>A0A392W477_9FABA</name>
<sequence length="64" mass="6999">MHRRPLPAPSSASGVTEPVREDVISWTTYLVNMEGHHDALNAPVLMAECKRALFDMGPLKAPGE</sequence>
<evidence type="ECO:0000313" key="2">
    <source>
        <dbReference type="Proteomes" id="UP000265520"/>
    </source>
</evidence>
<reference evidence="1 2" key="1">
    <citation type="journal article" date="2018" name="Front. Plant Sci.">
        <title>Red Clover (Trifolium pratense) and Zigzag Clover (T. medium) - A Picture of Genomic Similarities and Differences.</title>
        <authorList>
            <person name="Dluhosova J."/>
            <person name="Istvanek J."/>
            <person name="Nedelnik J."/>
            <person name="Repkova J."/>
        </authorList>
    </citation>
    <scope>NUCLEOTIDE SEQUENCE [LARGE SCALE GENOMIC DNA]</scope>
    <source>
        <strain evidence="2">cv. 10/8</strain>
        <tissue evidence="1">Leaf</tissue>
    </source>
</reference>
<evidence type="ECO:0000313" key="1">
    <source>
        <dbReference type="EMBL" id="MCI95438.1"/>
    </source>
</evidence>
<keyword evidence="2" id="KW-1185">Reference proteome</keyword>
<comment type="caution">
    <text evidence="1">The sequence shown here is derived from an EMBL/GenBank/DDBJ whole genome shotgun (WGS) entry which is preliminary data.</text>
</comment>
<feature type="non-terminal residue" evidence="1">
    <location>
        <position position="64"/>
    </location>
</feature>
<accession>A0A392W477</accession>
<proteinExistence type="predicted"/>